<dbReference type="PRINTS" id="PR00111">
    <property type="entry name" value="ABHYDROLASE"/>
</dbReference>
<dbReference type="PANTHER" id="PTHR48081">
    <property type="entry name" value="AB HYDROLASE SUPERFAMILY PROTEIN C4A8.06C"/>
    <property type="match status" value="1"/>
</dbReference>
<dbReference type="EMBL" id="MU865953">
    <property type="protein sequence ID" value="KAK4446927.1"/>
    <property type="molecule type" value="Genomic_DNA"/>
</dbReference>
<feature type="domain" description="BD-FAE-like" evidence="3">
    <location>
        <begin position="22"/>
        <end position="140"/>
    </location>
</feature>
<reference evidence="4" key="2">
    <citation type="submission" date="2023-05" db="EMBL/GenBank/DDBJ databases">
        <authorList>
            <consortium name="Lawrence Berkeley National Laboratory"/>
            <person name="Steindorff A."/>
            <person name="Hensen N."/>
            <person name="Bonometti L."/>
            <person name="Westerberg I."/>
            <person name="Brannstrom I.O."/>
            <person name="Guillou S."/>
            <person name="Cros-Aarteil S."/>
            <person name="Calhoun S."/>
            <person name="Haridas S."/>
            <person name="Kuo A."/>
            <person name="Mondo S."/>
            <person name="Pangilinan J."/>
            <person name="Riley R."/>
            <person name="Labutti K."/>
            <person name="Andreopoulos B."/>
            <person name="Lipzen A."/>
            <person name="Chen C."/>
            <person name="Yanf M."/>
            <person name="Daum C."/>
            <person name="Ng V."/>
            <person name="Clum A."/>
            <person name="Ohm R."/>
            <person name="Martin F."/>
            <person name="Silar P."/>
            <person name="Natvig D."/>
            <person name="Lalanne C."/>
            <person name="Gautier V."/>
            <person name="Ament-Velasquez S.L."/>
            <person name="Kruys A."/>
            <person name="Hutchinson M.I."/>
            <person name="Powell A.J."/>
            <person name="Barry K."/>
            <person name="Miller A.N."/>
            <person name="Grigoriev I.V."/>
            <person name="Debuchy R."/>
            <person name="Gladieux P."/>
            <person name="Thoren M.H."/>
            <person name="Johannesson H."/>
        </authorList>
    </citation>
    <scope>NUCLEOTIDE SEQUENCE</scope>
    <source>
        <strain evidence="4">PSN243</strain>
    </source>
</reference>
<reference evidence="4" key="1">
    <citation type="journal article" date="2023" name="Mol. Phylogenet. Evol.">
        <title>Genome-scale phylogeny and comparative genomics of the fungal order Sordariales.</title>
        <authorList>
            <person name="Hensen N."/>
            <person name="Bonometti L."/>
            <person name="Westerberg I."/>
            <person name="Brannstrom I.O."/>
            <person name="Guillou S."/>
            <person name="Cros-Aarteil S."/>
            <person name="Calhoun S."/>
            <person name="Haridas S."/>
            <person name="Kuo A."/>
            <person name="Mondo S."/>
            <person name="Pangilinan J."/>
            <person name="Riley R."/>
            <person name="LaButti K."/>
            <person name="Andreopoulos B."/>
            <person name="Lipzen A."/>
            <person name="Chen C."/>
            <person name="Yan M."/>
            <person name="Daum C."/>
            <person name="Ng V."/>
            <person name="Clum A."/>
            <person name="Steindorff A."/>
            <person name="Ohm R.A."/>
            <person name="Martin F."/>
            <person name="Silar P."/>
            <person name="Natvig D.O."/>
            <person name="Lalanne C."/>
            <person name="Gautier V."/>
            <person name="Ament-Velasquez S.L."/>
            <person name="Kruys A."/>
            <person name="Hutchinson M.I."/>
            <person name="Powell A.J."/>
            <person name="Barry K."/>
            <person name="Miller A.N."/>
            <person name="Grigoriev I.V."/>
            <person name="Debuchy R."/>
            <person name="Gladieux P."/>
            <person name="Hiltunen Thoren M."/>
            <person name="Johannesson H."/>
        </authorList>
    </citation>
    <scope>NUCLEOTIDE SEQUENCE</scope>
    <source>
        <strain evidence="4">PSN243</strain>
    </source>
</reference>
<gene>
    <name evidence="4" type="ORF">QBC34DRAFT_486557</name>
</gene>
<dbReference type="PANTHER" id="PTHR48081:SF3">
    <property type="entry name" value="ALPHA_BETA HYDROLASE FOLD-3 DOMAIN-CONTAINING PROTEIN"/>
    <property type="match status" value="1"/>
</dbReference>
<name>A0AAV9GFD8_9PEZI</name>
<sequence length="320" mass="35421">MAKQEFFRVVYRIVGGQEVDADVYLPRPKQGDGTSPFPVIINIHGGAFMLGSSKMVNQDQVKDCLDRGWIVVAPNHRLCPQVDLLEGPIGDCRACLAWIHDGGLGDAISQEATATYRLDLDHVFAFGTSSGGTLALCLGFDVPRPVAGIYDMYGPCDFANPFWRSELPDVMAMLPPELSDEFMNQVYLDDPVPIKGGVSLEGQQPGRPDFSDYRQAFAWSRIARGRVLETVCPKGEWDRVDSLRNIGSVFPPTFIVHGTEDKMVPMDLSQKLYAALRSMGIQCGMVEVPGEGHTFAARMEVGSQTWRLQRKGFDFLENLL</sequence>
<accession>A0AAV9GFD8</accession>
<dbReference type="InterPro" id="IPR049492">
    <property type="entry name" value="BD-FAE-like_dom"/>
</dbReference>
<dbReference type="Gene3D" id="3.40.50.1820">
    <property type="entry name" value="alpha/beta hydrolase"/>
    <property type="match status" value="1"/>
</dbReference>
<dbReference type="Proteomes" id="UP001321760">
    <property type="component" value="Unassembled WGS sequence"/>
</dbReference>
<dbReference type="AlphaFoldDB" id="A0AAV9GFD8"/>
<feature type="domain" description="Peptidase S9 prolyl oligopeptidase catalytic" evidence="2">
    <location>
        <begin position="239"/>
        <end position="317"/>
    </location>
</feature>
<dbReference type="InterPro" id="IPR001375">
    <property type="entry name" value="Peptidase_S9_cat"/>
</dbReference>
<proteinExistence type="predicted"/>
<keyword evidence="1 4" id="KW-0378">Hydrolase</keyword>
<keyword evidence="5" id="KW-1185">Reference proteome</keyword>
<dbReference type="Pfam" id="PF00326">
    <property type="entry name" value="Peptidase_S9"/>
    <property type="match status" value="1"/>
</dbReference>
<comment type="caution">
    <text evidence="4">The sequence shown here is derived from an EMBL/GenBank/DDBJ whole genome shotgun (WGS) entry which is preliminary data.</text>
</comment>
<organism evidence="4 5">
    <name type="scientific">Podospora aff. communis PSN243</name>
    <dbReference type="NCBI Taxonomy" id="3040156"/>
    <lineage>
        <taxon>Eukaryota</taxon>
        <taxon>Fungi</taxon>
        <taxon>Dikarya</taxon>
        <taxon>Ascomycota</taxon>
        <taxon>Pezizomycotina</taxon>
        <taxon>Sordariomycetes</taxon>
        <taxon>Sordariomycetidae</taxon>
        <taxon>Sordariales</taxon>
        <taxon>Podosporaceae</taxon>
        <taxon>Podospora</taxon>
    </lineage>
</organism>
<evidence type="ECO:0000256" key="1">
    <source>
        <dbReference type="ARBA" id="ARBA00022801"/>
    </source>
</evidence>
<dbReference type="InterPro" id="IPR050300">
    <property type="entry name" value="GDXG_lipolytic_enzyme"/>
</dbReference>
<dbReference type="Pfam" id="PF20434">
    <property type="entry name" value="BD-FAE"/>
    <property type="match status" value="1"/>
</dbReference>
<dbReference type="SUPFAM" id="SSF53474">
    <property type="entry name" value="alpha/beta-Hydrolases"/>
    <property type="match status" value="1"/>
</dbReference>
<evidence type="ECO:0000259" key="3">
    <source>
        <dbReference type="Pfam" id="PF20434"/>
    </source>
</evidence>
<protein>
    <submittedName>
        <fullName evidence="4">Alpha/Beta hydrolase protein</fullName>
    </submittedName>
</protein>
<dbReference type="InterPro" id="IPR000073">
    <property type="entry name" value="AB_hydrolase_1"/>
</dbReference>
<dbReference type="InterPro" id="IPR029058">
    <property type="entry name" value="AB_hydrolase_fold"/>
</dbReference>
<evidence type="ECO:0000259" key="2">
    <source>
        <dbReference type="Pfam" id="PF00326"/>
    </source>
</evidence>
<dbReference type="GO" id="GO:0006508">
    <property type="term" value="P:proteolysis"/>
    <property type="evidence" value="ECO:0007669"/>
    <property type="project" value="InterPro"/>
</dbReference>
<evidence type="ECO:0000313" key="4">
    <source>
        <dbReference type="EMBL" id="KAK4446927.1"/>
    </source>
</evidence>
<dbReference type="GO" id="GO:0008236">
    <property type="term" value="F:serine-type peptidase activity"/>
    <property type="evidence" value="ECO:0007669"/>
    <property type="project" value="InterPro"/>
</dbReference>
<evidence type="ECO:0000313" key="5">
    <source>
        <dbReference type="Proteomes" id="UP001321760"/>
    </source>
</evidence>